<dbReference type="GO" id="GO:0000160">
    <property type="term" value="P:phosphorelay signal transduction system"/>
    <property type="evidence" value="ECO:0007669"/>
    <property type="project" value="InterPro"/>
</dbReference>
<dbReference type="AlphaFoldDB" id="A0AAW9YA93"/>
<dbReference type="InterPro" id="IPR036388">
    <property type="entry name" value="WH-like_DNA-bd_sf"/>
</dbReference>
<gene>
    <name evidence="4" type="ORF">G4911_02235</name>
</gene>
<evidence type="ECO:0000256" key="1">
    <source>
        <dbReference type="ARBA" id="ARBA00023125"/>
    </source>
</evidence>
<evidence type="ECO:0000259" key="3">
    <source>
        <dbReference type="PROSITE" id="PS51755"/>
    </source>
</evidence>
<dbReference type="CDD" id="cd00383">
    <property type="entry name" value="trans_reg_C"/>
    <property type="match status" value="1"/>
</dbReference>
<feature type="domain" description="OmpR/PhoB-type" evidence="3">
    <location>
        <begin position="1"/>
        <end position="92"/>
    </location>
</feature>
<protein>
    <recommendedName>
        <fullName evidence="3">OmpR/PhoB-type domain-containing protein</fullName>
    </recommendedName>
</protein>
<dbReference type="SMART" id="SM00862">
    <property type="entry name" value="Trans_reg_C"/>
    <property type="match status" value="1"/>
</dbReference>
<dbReference type="RefSeq" id="WP_163147264.1">
    <property type="nucleotide sequence ID" value="NZ_JAAIKZ010000004.1"/>
</dbReference>
<dbReference type="GO" id="GO:0003677">
    <property type="term" value="F:DNA binding"/>
    <property type="evidence" value="ECO:0007669"/>
    <property type="project" value="UniProtKB-UniRule"/>
</dbReference>
<sequence length="162" mass="18242">MWRLYCSTGEIKYNDELVHRLSHSETIVLSLLISHHGQLVMKDTLLDLGWPNKIVAPNSLTTAIKGIRKVIKVVDSDVYIETVYRRGYILHQNNNIEIVMEDVTPLPERSESVSTVDDVISVQPTPLEHSALTHTNENESELFPISDKSNRDTLSTFWGGGG</sequence>
<keyword evidence="1 2" id="KW-0238">DNA-binding</keyword>
<dbReference type="Proteomes" id="UP000480681">
    <property type="component" value="Unassembled WGS sequence"/>
</dbReference>
<dbReference type="Gene3D" id="1.10.10.10">
    <property type="entry name" value="Winged helix-like DNA-binding domain superfamily/Winged helix DNA-binding domain"/>
    <property type="match status" value="1"/>
</dbReference>
<dbReference type="PROSITE" id="PS51755">
    <property type="entry name" value="OMPR_PHOB"/>
    <property type="match status" value="1"/>
</dbReference>
<evidence type="ECO:0000256" key="2">
    <source>
        <dbReference type="PROSITE-ProRule" id="PRU01091"/>
    </source>
</evidence>
<evidence type="ECO:0000313" key="5">
    <source>
        <dbReference type="Proteomes" id="UP000480681"/>
    </source>
</evidence>
<name>A0AAW9YA93_9GAMM</name>
<dbReference type="InterPro" id="IPR001867">
    <property type="entry name" value="OmpR/PhoB-type_DNA-bd"/>
</dbReference>
<reference evidence="4 5" key="1">
    <citation type="submission" date="2020-02" db="EMBL/GenBank/DDBJ databases">
        <title>Genome sequencing of Aeromonas rivipollensis.</title>
        <authorList>
            <person name="Fono-Tamo Ubani E.K."/>
            <person name="Lekota K.E."/>
        </authorList>
    </citation>
    <scope>NUCLEOTIDE SEQUENCE [LARGE SCALE GENOMIC DNA]</scope>
    <source>
        <strain evidence="4 5">G87</strain>
    </source>
</reference>
<evidence type="ECO:0000313" key="4">
    <source>
        <dbReference type="EMBL" id="NEX73596.1"/>
    </source>
</evidence>
<comment type="caution">
    <text evidence="4">The sequence shown here is derived from an EMBL/GenBank/DDBJ whole genome shotgun (WGS) entry which is preliminary data.</text>
</comment>
<feature type="DNA-binding region" description="OmpR/PhoB-type" evidence="2">
    <location>
        <begin position="1"/>
        <end position="92"/>
    </location>
</feature>
<accession>A0AAW9YA93</accession>
<dbReference type="InterPro" id="IPR016032">
    <property type="entry name" value="Sig_transdc_resp-reg_C-effctor"/>
</dbReference>
<dbReference type="SUPFAM" id="SSF46894">
    <property type="entry name" value="C-terminal effector domain of the bipartite response regulators"/>
    <property type="match status" value="1"/>
</dbReference>
<dbReference type="EMBL" id="JAAIKZ010000004">
    <property type="protein sequence ID" value="NEX73596.1"/>
    <property type="molecule type" value="Genomic_DNA"/>
</dbReference>
<proteinExistence type="predicted"/>
<organism evidence="4 5">
    <name type="scientific">Aeromonas rivipollensis</name>
    <dbReference type="NCBI Taxonomy" id="948519"/>
    <lineage>
        <taxon>Bacteria</taxon>
        <taxon>Pseudomonadati</taxon>
        <taxon>Pseudomonadota</taxon>
        <taxon>Gammaproteobacteria</taxon>
        <taxon>Aeromonadales</taxon>
        <taxon>Aeromonadaceae</taxon>
        <taxon>Aeromonas</taxon>
    </lineage>
</organism>
<dbReference type="GO" id="GO:0006355">
    <property type="term" value="P:regulation of DNA-templated transcription"/>
    <property type="evidence" value="ECO:0007669"/>
    <property type="project" value="InterPro"/>
</dbReference>
<dbReference type="Pfam" id="PF00486">
    <property type="entry name" value="Trans_reg_C"/>
    <property type="match status" value="1"/>
</dbReference>